<evidence type="ECO:0000313" key="3">
    <source>
        <dbReference type="Proteomes" id="UP000035955"/>
    </source>
</evidence>
<accession>A0A0J6UZG9</accession>
<protein>
    <submittedName>
        <fullName evidence="2">Uncharacterized protein</fullName>
    </submittedName>
</protein>
<proteinExistence type="predicted"/>
<dbReference type="PATRIC" id="fig|298794.3.peg.2641"/>
<evidence type="ECO:0000313" key="2">
    <source>
        <dbReference type="EMBL" id="KMO31866.1"/>
    </source>
</evidence>
<comment type="caution">
    <text evidence="2">The sequence shown here is derived from an EMBL/GenBank/DDBJ whole genome shotgun (WGS) entry which is preliminary data.</text>
</comment>
<dbReference type="AlphaFoldDB" id="A0A0J6UZG9"/>
<gene>
    <name evidence="2" type="ORF">VQ02_25295</name>
</gene>
<feature type="region of interest" description="Disordered" evidence="1">
    <location>
        <begin position="25"/>
        <end position="47"/>
    </location>
</feature>
<sequence length="67" mass="6545">MMSIGAALATATTLVGGTLPAGLMAKRASAPAHTAEETEDSPEAPPADAALLVAVEAGLREAGYLPA</sequence>
<keyword evidence="3" id="KW-1185">Reference proteome</keyword>
<dbReference type="Proteomes" id="UP000035955">
    <property type="component" value="Unassembled WGS sequence"/>
</dbReference>
<name>A0A0J6UZG9_9HYPH</name>
<organism evidence="2 3">
    <name type="scientific">Methylobacterium variabile</name>
    <dbReference type="NCBI Taxonomy" id="298794"/>
    <lineage>
        <taxon>Bacteria</taxon>
        <taxon>Pseudomonadati</taxon>
        <taxon>Pseudomonadota</taxon>
        <taxon>Alphaproteobacteria</taxon>
        <taxon>Hyphomicrobiales</taxon>
        <taxon>Methylobacteriaceae</taxon>
        <taxon>Methylobacterium</taxon>
    </lineage>
</organism>
<evidence type="ECO:0000256" key="1">
    <source>
        <dbReference type="SAM" id="MobiDB-lite"/>
    </source>
</evidence>
<dbReference type="EMBL" id="LABY01000186">
    <property type="protein sequence ID" value="KMO31866.1"/>
    <property type="molecule type" value="Genomic_DNA"/>
</dbReference>
<reference evidence="2 3" key="1">
    <citation type="submission" date="2015-03" db="EMBL/GenBank/DDBJ databases">
        <title>Genome sequencing of Methylobacterium variabile DSM 16961.</title>
        <authorList>
            <person name="Chaudhry V."/>
            <person name="Patil P.B."/>
        </authorList>
    </citation>
    <scope>NUCLEOTIDE SEQUENCE [LARGE SCALE GENOMIC DNA]</scope>
    <source>
        <strain evidence="2 3">DSM 16961</strain>
    </source>
</reference>
<dbReference type="RefSeq" id="WP_048446992.1">
    <property type="nucleotide sequence ID" value="NZ_LABY01000186.1"/>
</dbReference>